<comment type="caution">
    <text evidence="1">The sequence shown here is derived from an EMBL/GenBank/DDBJ whole genome shotgun (WGS) entry which is preliminary data.</text>
</comment>
<evidence type="ECO:0000313" key="1">
    <source>
        <dbReference type="EMBL" id="MCR2807832.1"/>
    </source>
</evidence>
<dbReference type="EMBL" id="JANIPJ010000047">
    <property type="protein sequence ID" value="MCR2808069.1"/>
    <property type="molecule type" value="Genomic_DNA"/>
</dbReference>
<proteinExistence type="predicted"/>
<dbReference type="EMBL" id="JANIPJ010000034">
    <property type="protein sequence ID" value="MCR2807832.1"/>
    <property type="molecule type" value="Genomic_DNA"/>
</dbReference>
<evidence type="ECO:0000313" key="2">
    <source>
        <dbReference type="EMBL" id="MCR2808069.1"/>
    </source>
</evidence>
<gene>
    <name evidence="1" type="ORF">NQZ67_28540</name>
    <name evidence="2" type="ORF">NQZ67_29780</name>
</gene>
<name>A0A9X2SE48_9BACL</name>
<protein>
    <submittedName>
        <fullName evidence="1">Arabinose-binding protein</fullName>
    </submittedName>
</protein>
<evidence type="ECO:0000313" key="3">
    <source>
        <dbReference type="Proteomes" id="UP001141950"/>
    </source>
</evidence>
<reference evidence="1" key="1">
    <citation type="submission" date="2022-08" db="EMBL/GenBank/DDBJ databases">
        <title>The genomic sequence of strain Paenibacillus sp. SCIV0701.</title>
        <authorList>
            <person name="Zhao H."/>
        </authorList>
    </citation>
    <scope>NUCLEOTIDE SEQUENCE</scope>
    <source>
        <strain evidence="1">SCIV0701</strain>
    </source>
</reference>
<dbReference type="AlphaFoldDB" id="A0A9X2SE48"/>
<dbReference type="Proteomes" id="UP001141950">
    <property type="component" value="Unassembled WGS sequence"/>
</dbReference>
<organism evidence="1 3">
    <name type="scientific">Paenibacillus soyae</name>
    <dbReference type="NCBI Taxonomy" id="2969249"/>
    <lineage>
        <taxon>Bacteria</taxon>
        <taxon>Bacillati</taxon>
        <taxon>Bacillota</taxon>
        <taxon>Bacilli</taxon>
        <taxon>Bacillales</taxon>
        <taxon>Paenibacillaceae</taxon>
        <taxon>Paenibacillus</taxon>
    </lineage>
</organism>
<sequence>ATWTILGFDPIRSDVWTDPAMKAANKFTDYFGDNIFDVLDQVKSEIEGINIGEKTPQVIDAIKTQTNVRILVDGEDAAKVLKEVNDSLK</sequence>
<feature type="non-terminal residue" evidence="1">
    <location>
        <position position="1"/>
    </location>
</feature>
<keyword evidence="3" id="KW-1185">Reference proteome</keyword>
<accession>A0A9X2SE48</accession>